<dbReference type="InterPro" id="IPR036390">
    <property type="entry name" value="WH_DNA-bd_sf"/>
</dbReference>
<dbReference type="PANTHER" id="PTHR12806:SF0">
    <property type="entry name" value="VACUOLAR-SORTING PROTEIN SNF8"/>
    <property type="match status" value="1"/>
</dbReference>
<keyword evidence="3" id="KW-0238">DNA-binding</keyword>
<sequence>MSDFAGIGDIIAERRHRERARELGKKLARDELEKMKQMLQDLQVNLRKFAEQHRDEILSNSEFRTKFQKMCDEIGIDPLASRKSAWSSLGVGDFYFQLAVQCVDVCVATRAQNGGLMDLEELQRRVNRLRGPDNAVSFDDLERAIKSLAPLGGGFQVLRVGNRRLVQSVPAELSSDSGAVVGTAQNNAGAFTIPQLTQPPLSFHPARAQAATETLVRSGTVWVDDQNPDGITVFYVVALWNGLSDDGVE</sequence>
<protein>
    <submittedName>
        <fullName evidence="3">Winged helix DNA-binding domain-containing protein</fullName>
    </submittedName>
</protein>
<evidence type="ECO:0000313" key="4">
    <source>
        <dbReference type="Proteomes" id="UP000070544"/>
    </source>
</evidence>
<dbReference type="GO" id="GO:0003677">
    <property type="term" value="F:DNA binding"/>
    <property type="evidence" value="ECO:0007669"/>
    <property type="project" value="UniProtKB-KW"/>
</dbReference>
<keyword evidence="2" id="KW-0175">Coiled coil</keyword>
<reference evidence="3 4" key="1">
    <citation type="journal article" date="2015" name="Genome Biol. Evol.">
        <title>Phylogenomic analyses indicate that early fungi evolved digesting cell walls of algal ancestors of land plants.</title>
        <authorList>
            <person name="Chang Y."/>
            <person name="Wang S."/>
            <person name="Sekimoto S."/>
            <person name="Aerts A.L."/>
            <person name="Choi C."/>
            <person name="Clum A."/>
            <person name="LaButti K.M."/>
            <person name="Lindquist E.A."/>
            <person name="Yee Ngan C."/>
            <person name="Ohm R.A."/>
            <person name="Salamov A.A."/>
            <person name="Grigoriev I.V."/>
            <person name="Spatafora J.W."/>
            <person name="Berbee M.L."/>
        </authorList>
    </citation>
    <scope>NUCLEOTIDE SEQUENCE [LARGE SCALE GENOMIC DNA]</scope>
    <source>
        <strain evidence="3 4">JEL478</strain>
    </source>
</reference>
<evidence type="ECO:0000256" key="2">
    <source>
        <dbReference type="SAM" id="Coils"/>
    </source>
</evidence>
<dbReference type="Pfam" id="PF04157">
    <property type="entry name" value="EAP30"/>
    <property type="match status" value="1"/>
</dbReference>
<dbReference type="Proteomes" id="UP000070544">
    <property type="component" value="Unassembled WGS sequence"/>
</dbReference>
<keyword evidence="4" id="KW-1185">Reference proteome</keyword>
<dbReference type="GO" id="GO:0043328">
    <property type="term" value="P:protein transport to vacuole involved in ubiquitin-dependent protein catabolic process via the multivesicular body sorting pathway"/>
    <property type="evidence" value="ECO:0007669"/>
    <property type="project" value="TreeGrafter"/>
</dbReference>
<evidence type="ECO:0000256" key="1">
    <source>
        <dbReference type="ARBA" id="ARBA00009834"/>
    </source>
</evidence>
<dbReference type="PANTHER" id="PTHR12806">
    <property type="entry name" value="EAP30 SUBUNIT OF ELL COMPLEX"/>
    <property type="match status" value="1"/>
</dbReference>
<feature type="coiled-coil region" evidence="2">
    <location>
        <begin position="25"/>
        <end position="52"/>
    </location>
</feature>
<gene>
    <name evidence="3" type="ORF">M427DRAFT_55295</name>
</gene>
<dbReference type="Gene3D" id="6.10.140.180">
    <property type="match status" value="1"/>
</dbReference>
<comment type="similarity">
    <text evidence="1">Belongs to the SNF8 family.</text>
</comment>
<evidence type="ECO:0000313" key="3">
    <source>
        <dbReference type="EMBL" id="KXS16641.1"/>
    </source>
</evidence>
<dbReference type="FunFam" id="1.10.10.10:FF:000085">
    <property type="entry name" value="Vacuolar-sorting protein SNF8"/>
    <property type="match status" value="1"/>
</dbReference>
<dbReference type="STRING" id="1344416.A0A139AIK3"/>
<dbReference type="Gene3D" id="1.10.10.10">
    <property type="entry name" value="Winged helix-like DNA-binding domain superfamily/Winged helix DNA-binding domain"/>
    <property type="match status" value="2"/>
</dbReference>
<dbReference type="InterPro" id="IPR036388">
    <property type="entry name" value="WH-like_DNA-bd_sf"/>
</dbReference>
<dbReference type="InterPro" id="IPR016689">
    <property type="entry name" value="ESCRT-2_cplx_Snf8"/>
</dbReference>
<dbReference type="GO" id="GO:0000814">
    <property type="term" value="C:ESCRT II complex"/>
    <property type="evidence" value="ECO:0007669"/>
    <property type="project" value="InterPro"/>
</dbReference>
<proteinExistence type="inferred from homology"/>
<dbReference type="OMA" id="KMCYSIG"/>
<accession>A0A139AIK3</accession>
<dbReference type="InterPro" id="IPR040608">
    <property type="entry name" value="Snf8/Vps36"/>
</dbReference>
<dbReference type="AlphaFoldDB" id="A0A139AIK3"/>
<dbReference type="SUPFAM" id="SSF46785">
    <property type="entry name" value="Winged helix' DNA-binding domain"/>
    <property type="match status" value="1"/>
</dbReference>
<name>A0A139AIK3_GONPJ</name>
<dbReference type="EMBL" id="KQ965751">
    <property type="protein sequence ID" value="KXS16641.1"/>
    <property type="molecule type" value="Genomic_DNA"/>
</dbReference>
<dbReference type="OrthoDB" id="283883at2759"/>
<organism evidence="3 4">
    <name type="scientific">Gonapodya prolifera (strain JEL478)</name>
    <name type="common">Monoblepharis prolifera</name>
    <dbReference type="NCBI Taxonomy" id="1344416"/>
    <lineage>
        <taxon>Eukaryota</taxon>
        <taxon>Fungi</taxon>
        <taxon>Fungi incertae sedis</taxon>
        <taxon>Chytridiomycota</taxon>
        <taxon>Chytridiomycota incertae sedis</taxon>
        <taxon>Monoblepharidomycetes</taxon>
        <taxon>Monoblepharidales</taxon>
        <taxon>Gonapodyaceae</taxon>
        <taxon>Gonapodya</taxon>
    </lineage>
</organism>